<evidence type="ECO:0000256" key="6">
    <source>
        <dbReference type="ARBA" id="ARBA00047334"/>
    </source>
</evidence>
<dbReference type="UniPathway" id="UPA00060">
    <property type="reaction ID" value="UER00141"/>
</dbReference>
<proteinExistence type="inferred from homology"/>
<evidence type="ECO:0000256" key="2">
    <source>
        <dbReference type="ARBA" id="ARBA00022679"/>
    </source>
</evidence>
<evidence type="ECO:0000256" key="5">
    <source>
        <dbReference type="ARBA" id="ARBA00022977"/>
    </source>
</evidence>
<dbReference type="InterPro" id="IPR036206">
    <property type="entry name" value="ThiamineP_synth_sf"/>
</dbReference>
<keyword evidence="5 9" id="KW-0784">Thiamine biosynthesis</keyword>
<dbReference type="AlphaFoldDB" id="A0A845PR89"/>
<protein>
    <recommendedName>
        <fullName evidence="9">Thiamine-phosphate synthase</fullName>
        <shortName evidence="9">TP synthase</shortName>
        <shortName evidence="9">TPS</shortName>
        <ecNumber evidence="9">2.5.1.3</ecNumber>
    </recommendedName>
    <alternativeName>
        <fullName evidence="9">Thiamine-phosphate pyrophosphorylase</fullName>
        <shortName evidence="9">TMP pyrophosphorylase</shortName>
        <shortName evidence="9">TMP-PPase</shortName>
    </alternativeName>
</protein>
<dbReference type="EMBL" id="JAAABJ010000211">
    <property type="protein sequence ID" value="NAW50165.1"/>
    <property type="molecule type" value="Genomic_DNA"/>
</dbReference>
<keyword evidence="3 9" id="KW-0479">Metal-binding</keyword>
<evidence type="ECO:0000256" key="8">
    <source>
        <dbReference type="ARBA" id="ARBA00047883"/>
    </source>
</evidence>
<feature type="binding site" evidence="9">
    <location>
        <position position="66"/>
    </location>
    <ligand>
        <name>Mg(2+)</name>
        <dbReference type="ChEBI" id="CHEBI:18420"/>
    </ligand>
</feature>
<dbReference type="PANTHER" id="PTHR20857">
    <property type="entry name" value="THIAMINE-PHOSPHATE PYROPHOSPHORYLASE"/>
    <property type="match status" value="1"/>
</dbReference>
<dbReference type="InterPro" id="IPR013785">
    <property type="entry name" value="Aldolase_TIM"/>
</dbReference>
<dbReference type="GO" id="GO:0005737">
    <property type="term" value="C:cytoplasm"/>
    <property type="evidence" value="ECO:0007669"/>
    <property type="project" value="TreeGrafter"/>
</dbReference>
<comment type="caution">
    <text evidence="11">The sequence shown here is derived from an EMBL/GenBank/DDBJ whole genome shotgun (WGS) entry which is preliminary data.</text>
</comment>
<dbReference type="GO" id="GO:0009228">
    <property type="term" value="P:thiamine biosynthetic process"/>
    <property type="evidence" value="ECO:0007669"/>
    <property type="project" value="UniProtKB-KW"/>
</dbReference>
<dbReference type="PANTHER" id="PTHR20857:SF15">
    <property type="entry name" value="THIAMINE-PHOSPHATE SYNTHASE"/>
    <property type="match status" value="1"/>
</dbReference>
<accession>A0A845PR89</accession>
<comment type="catalytic activity">
    <reaction evidence="8 9">
        <text>2-[(2R,5Z)-2-carboxy-4-methylthiazol-5(2H)-ylidene]ethyl phosphate + 4-amino-2-methyl-5-(diphosphooxymethyl)pyrimidine + 2 H(+) = thiamine phosphate + CO2 + diphosphate</text>
        <dbReference type="Rhea" id="RHEA:47844"/>
        <dbReference type="ChEBI" id="CHEBI:15378"/>
        <dbReference type="ChEBI" id="CHEBI:16526"/>
        <dbReference type="ChEBI" id="CHEBI:33019"/>
        <dbReference type="ChEBI" id="CHEBI:37575"/>
        <dbReference type="ChEBI" id="CHEBI:57841"/>
        <dbReference type="ChEBI" id="CHEBI:62899"/>
        <dbReference type="EC" id="2.5.1.3"/>
    </reaction>
</comment>
<dbReference type="CDD" id="cd00564">
    <property type="entry name" value="TMP_TenI"/>
    <property type="match status" value="1"/>
</dbReference>
<keyword evidence="4 9" id="KW-0460">Magnesium</keyword>
<dbReference type="EC" id="2.5.1.3" evidence="9"/>
<feature type="binding site" evidence="9">
    <location>
        <begin position="33"/>
        <end position="37"/>
    </location>
    <ligand>
        <name>4-amino-2-methyl-5-(diphosphooxymethyl)pyrimidine</name>
        <dbReference type="ChEBI" id="CHEBI:57841"/>
    </ligand>
</feature>
<evidence type="ECO:0000313" key="11">
    <source>
        <dbReference type="EMBL" id="NAW50165.1"/>
    </source>
</evidence>
<name>A0A845PR89_9FLAO</name>
<gene>
    <name evidence="9" type="primary">thiE</name>
    <name evidence="11" type="ORF">GNY06_01765</name>
</gene>
<comment type="catalytic activity">
    <reaction evidence="6 9">
        <text>4-methyl-5-(2-phosphooxyethyl)-thiazole + 4-amino-2-methyl-5-(diphosphooxymethyl)pyrimidine + H(+) = thiamine phosphate + diphosphate</text>
        <dbReference type="Rhea" id="RHEA:22328"/>
        <dbReference type="ChEBI" id="CHEBI:15378"/>
        <dbReference type="ChEBI" id="CHEBI:33019"/>
        <dbReference type="ChEBI" id="CHEBI:37575"/>
        <dbReference type="ChEBI" id="CHEBI:57841"/>
        <dbReference type="ChEBI" id="CHEBI:58296"/>
        <dbReference type="EC" id="2.5.1.3"/>
    </reaction>
</comment>
<evidence type="ECO:0000256" key="3">
    <source>
        <dbReference type="ARBA" id="ARBA00022723"/>
    </source>
</evidence>
<dbReference type="Gene3D" id="3.20.20.70">
    <property type="entry name" value="Aldolase class I"/>
    <property type="match status" value="1"/>
</dbReference>
<dbReference type="HAMAP" id="MF_00097">
    <property type="entry name" value="TMP_synthase"/>
    <property type="match status" value="1"/>
</dbReference>
<evidence type="ECO:0000259" key="10">
    <source>
        <dbReference type="Pfam" id="PF02581"/>
    </source>
</evidence>
<dbReference type="GO" id="GO:0000287">
    <property type="term" value="F:magnesium ion binding"/>
    <property type="evidence" value="ECO:0007669"/>
    <property type="project" value="UniProtKB-UniRule"/>
</dbReference>
<dbReference type="SUPFAM" id="SSF51391">
    <property type="entry name" value="Thiamin phosphate synthase"/>
    <property type="match status" value="1"/>
</dbReference>
<evidence type="ECO:0000256" key="9">
    <source>
        <dbReference type="HAMAP-Rule" id="MF_00097"/>
    </source>
</evidence>
<feature type="domain" description="Thiamine phosphate synthase/TenI" evidence="10">
    <location>
        <begin position="18"/>
        <end position="187"/>
    </location>
</feature>
<dbReference type="InterPro" id="IPR022998">
    <property type="entry name" value="ThiamineP_synth_TenI"/>
</dbReference>
<feature type="binding site" evidence="9">
    <location>
        <position position="65"/>
    </location>
    <ligand>
        <name>4-amino-2-methyl-5-(diphosphooxymethyl)pyrimidine</name>
        <dbReference type="ChEBI" id="CHEBI:57841"/>
    </ligand>
</feature>
<feature type="binding site" evidence="9">
    <location>
        <position position="167"/>
    </location>
    <ligand>
        <name>2-[(2R,5Z)-2-carboxy-4-methylthiazol-5(2H)-ylidene]ethyl phosphate</name>
        <dbReference type="ChEBI" id="CHEBI:62899"/>
    </ligand>
</feature>
<dbReference type="GO" id="GO:0004789">
    <property type="term" value="F:thiamine-phosphate diphosphorylase activity"/>
    <property type="evidence" value="ECO:0007669"/>
    <property type="project" value="UniProtKB-UniRule"/>
</dbReference>
<reference evidence="11 12" key="1">
    <citation type="submission" date="2019-11" db="EMBL/GenBank/DDBJ databases">
        <title>Characterization of Elizabethkingia argenteiflava sp. nov., isolated from inner surface of Soybean Pods.</title>
        <authorList>
            <person name="Mo S."/>
        </authorList>
    </citation>
    <scope>NUCLEOTIDE SEQUENCE [LARGE SCALE GENOMIC DNA]</scope>
    <source>
        <strain evidence="11 12">YB22</strain>
    </source>
</reference>
<keyword evidence="12" id="KW-1185">Reference proteome</keyword>
<comment type="function">
    <text evidence="9">Condenses 4-methyl-5-(beta-hydroxyethyl)thiazole monophosphate (THZ-P) and 2-methyl-4-amino-5-hydroxymethyl pyrimidine pyrophosphate (HMP-PP) to form thiamine monophosphate (TMP).</text>
</comment>
<feature type="binding site" evidence="9">
    <location>
        <position position="133"/>
    </location>
    <ligand>
        <name>4-amino-2-methyl-5-(diphosphooxymethyl)pyrimidine</name>
        <dbReference type="ChEBI" id="CHEBI:57841"/>
    </ligand>
</feature>
<feature type="binding site" evidence="9">
    <location>
        <position position="85"/>
    </location>
    <ligand>
        <name>Mg(2+)</name>
        <dbReference type="ChEBI" id="CHEBI:18420"/>
    </ligand>
</feature>
<feature type="binding site" evidence="9">
    <location>
        <begin position="130"/>
        <end position="132"/>
    </location>
    <ligand>
        <name>2-[(2R,5Z)-2-carboxy-4-methylthiazol-5(2H)-ylidene]ethyl phosphate</name>
        <dbReference type="ChEBI" id="CHEBI:62899"/>
    </ligand>
</feature>
<dbReference type="Proteomes" id="UP000553459">
    <property type="component" value="Unassembled WGS sequence"/>
</dbReference>
<dbReference type="GO" id="GO:0009229">
    <property type="term" value="P:thiamine diphosphate biosynthetic process"/>
    <property type="evidence" value="ECO:0007669"/>
    <property type="project" value="UniProtKB-UniRule"/>
</dbReference>
<comment type="catalytic activity">
    <reaction evidence="7 9">
        <text>2-(2-carboxy-4-methylthiazol-5-yl)ethyl phosphate + 4-amino-2-methyl-5-(diphosphooxymethyl)pyrimidine + 2 H(+) = thiamine phosphate + CO2 + diphosphate</text>
        <dbReference type="Rhea" id="RHEA:47848"/>
        <dbReference type="ChEBI" id="CHEBI:15378"/>
        <dbReference type="ChEBI" id="CHEBI:16526"/>
        <dbReference type="ChEBI" id="CHEBI:33019"/>
        <dbReference type="ChEBI" id="CHEBI:37575"/>
        <dbReference type="ChEBI" id="CHEBI:57841"/>
        <dbReference type="ChEBI" id="CHEBI:62890"/>
        <dbReference type="EC" id="2.5.1.3"/>
    </reaction>
</comment>
<dbReference type="RefSeq" id="WP_166518530.1">
    <property type="nucleotide sequence ID" value="NZ_JAAABJ010000211.1"/>
</dbReference>
<evidence type="ECO:0000256" key="7">
    <source>
        <dbReference type="ARBA" id="ARBA00047851"/>
    </source>
</evidence>
<evidence type="ECO:0000256" key="1">
    <source>
        <dbReference type="ARBA" id="ARBA00005165"/>
    </source>
</evidence>
<comment type="cofactor">
    <cofactor evidence="9">
        <name>Mg(2+)</name>
        <dbReference type="ChEBI" id="CHEBI:18420"/>
    </cofactor>
    <text evidence="9">Binds 1 Mg(2+) ion per subunit.</text>
</comment>
<evidence type="ECO:0000313" key="12">
    <source>
        <dbReference type="Proteomes" id="UP000553459"/>
    </source>
</evidence>
<sequence>MLTKLQYISQGTSVQIQENNILKALRHGAEWIQIRWKNPPLAEAERHFLRLKNLCRDFDATCIINDYVQIASAIDADGVHLGLTDTSVEKARKILGNNKIIGGTANTISDVQQRLRESCDYIGLGPYRFTSTKEKLSPILGIQGYRKIFDFYHKKQVILPPVYAIGGIGLEDIEPLKKAGIYGVAISGLLVENPHMISIIKKIWK</sequence>
<comment type="caution">
    <text evidence="9">Lacks conserved residue(s) required for the propagation of feature annotation.</text>
</comment>
<evidence type="ECO:0000256" key="4">
    <source>
        <dbReference type="ARBA" id="ARBA00022842"/>
    </source>
</evidence>
<comment type="pathway">
    <text evidence="1 9">Cofactor biosynthesis; thiamine diphosphate biosynthesis; thiamine phosphate from 4-amino-2-methyl-5-diphosphomethylpyrimidine and 4-methyl-5-(2-phosphoethyl)-thiazole: step 1/1.</text>
</comment>
<comment type="similarity">
    <text evidence="9">Belongs to the thiamine-phosphate synthase family.</text>
</comment>
<dbReference type="Pfam" id="PF02581">
    <property type="entry name" value="TMP-TENI"/>
    <property type="match status" value="1"/>
</dbReference>
<feature type="binding site" evidence="9">
    <location>
        <position position="104"/>
    </location>
    <ligand>
        <name>4-amino-2-methyl-5-(diphosphooxymethyl)pyrimidine</name>
        <dbReference type="ChEBI" id="CHEBI:57841"/>
    </ligand>
</feature>
<keyword evidence="2 9" id="KW-0808">Transferase</keyword>
<organism evidence="11 12">
    <name type="scientific">Elizabethkingia argenteiflava</name>
    <dbReference type="NCBI Taxonomy" id="2681556"/>
    <lineage>
        <taxon>Bacteria</taxon>
        <taxon>Pseudomonadati</taxon>
        <taxon>Bacteroidota</taxon>
        <taxon>Flavobacteriia</taxon>
        <taxon>Flavobacteriales</taxon>
        <taxon>Weeksellaceae</taxon>
        <taxon>Elizabethkingia</taxon>
    </lineage>
</organism>
<dbReference type="InterPro" id="IPR034291">
    <property type="entry name" value="TMP_synthase"/>
</dbReference>